<dbReference type="Pfam" id="PF00067">
    <property type="entry name" value="p450"/>
    <property type="match status" value="2"/>
</dbReference>
<keyword evidence="7" id="KW-0472">Membrane</keyword>
<evidence type="ECO:0000256" key="1">
    <source>
        <dbReference type="ARBA" id="ARBA00001971"/>
    </source>
</evidence>
<dbReference type="PANTHER" id="PTHR24305">
    <property type="entry name" value="CYTOCHROME P450"/>
    <property type="match status" value="1"/>
</dbReference>
<dbReference type="GO" id="GO:0005506">
    <property type="term" value="F:iron ion binding"/>
    <property type="evidence" value="ECO:0007669"/>
    <property type="project" value="InterPro"/>
</dbReference>
<comment type="cofactor">
    <cofactor evidence="1 5">
        <name>heme</name>
        <dbReference type="ChEBI" id="CHEBI:30413"/>
    </cofactor>
</comment>
<proteinExistence type="inferred from homology"/>
<dbReference type="InterPro" id="IPR036396">
    <property type="entry name" value="Cyt_P450_sf"/>
</dbReference>
<dbReference type="PROSITE" id="PS00086">
    <property type="entry name" value="CYTOCHROME_P450"/>
    <property type="match status" value="1"/>
</dbReference>
<evidence type="ECO:0000313" key="8">
    <source>
        <dbReference type="EMBL" id="KAI1856795.1"/>
    </source>
</evidence>
<accession>A0A9P9WCK4</accession>
<feature type="binding site" description="axial binding residue" evidence="5">
    <location>
        <position position="419"/>
    </location>
    <ligand>
        <name>heme</name>
        <dbReference type="ChEBI" id="CHEBI:30413"/>
    </ligand>
    <ligandPart>
        <name>Fe</name>
        <dbReference type="ChEBI" id="CHEBI:18248"/>
    </ligandPart>
</feature>
<organism evidence="8 9">
    <name type="scientific">Neoarthrinium moseri</name>
    <dbReference type="NCBI Taxonomy" id="1658444"/>
    <lineage>
        <taxon>Eukaryota</taxon>
        <taxon>Fungi</taxon>
        <taxon>Dikarya</taxon>
        <taxon>Ascomycota</taxon>
        <taxon>Pezizomycotina</taxon>
        <taxon>Sordariomycetes</taxon>
        <taxon>Xylariomycetidae</taxon>
        <taxon>Amphisphaeriales</taxon>
        <taxon>Apiosporaceae</taxon>
        <taxon>Neoarthrinium</taxon>
    </lineage>
</organism>
<dbReference type="SUPFAM" id="SSF48264">
    <property type="entry name" value="Cytochrome P450"/>
    <property type="match status" value="1"/>
</dbReference>
<comment type="similarity">
    <text evidence="6">Belongs to the cytochrome P450 family.</text>
</comment>
<dbReference type="PRINTS" id="PR00463">
    <property type="entry name" value="EP450I"/>
</dbReference>
<dbReference type="EMBL" id="JAFIMR010000042">
    <property type="protein sequence ID" value="KAI1856795.1"/>
    <property type="molecule type" value="Genomic_DNA"/>
</dbReference>
<dbReference type="Proteomes" id="UP000829685">
    <property type="component" value="Unassembled WGS sequence"/>
</dbReference>
<keyword evidence="7" id="KW-0812">Transmembrane</keyword>
<dbReference type="Gene3D" id="1.10.630.10">
    <property type="entry name" value="Cytochrome P450"/>
    <property type="match status" value="1"/>
</dbReference>
<dbReference type="PANTHER" id="PTHR24305:SF226">
    <property type="entry name" value="CYTOCHROME P450 MONOOXYGENASE"/>
    <property type="match status" value="1"/>
</dbReference>
<evidence type="ECO:0000256" key="7">
    <source>
        <dbReference type="SAM" id="Phobius"/>
    </source>
</evidence>
<evidence type="ECO:0000256" key="4">
    <source>
        <dbReference type="ARBA" id="ARBA00023004"/>
    </source>
</evidence>
<keyword evidence="6" id="KW-0560">Oxidoreductase</keyword>
<dbReference type="AlphaFoldDB" id="A0A9P9WCK4"/>
<gene>
    <name evidence="8" type="ORF">JX265_011436</name>
</gene>
<feature type="transmembrane region" description="Helical" evidence="7">
    <location>
        <begin position="6"/>
        <end position="26"/>
    </location>
</feature>
<evidence type="ECO:0000256" key="2">
    <source>
        <dbReference type="ARBA" id="ARBA00022617"/>
    </source>
</evidence>
<dbReference type="InterPro" id="IPR001128">
    <property type="entry name" value="Cyt_P450"/>
</dbReference>
<dbReference type="InterPro" id="IPR017972">
    <property type="entry name" value="Cyt_P450_CS"/>
</dbReference>
<evidence type="ECO:0000256" key="3">
    <source>
        <dbReference type="ARBA" id="ARBA00022723"/>
    </source>
</evidence>
<dbReference type="InterPro" id="IPR002401">
    <property type="entry name" value="Cyt_P450_E_grp-I"/>
</dbReference>
<keyword evidence="9" id="KW-1185">Reference proteome</keyword>
<dbReference type="InterPro" id="IPR050121">
    <property type="entry name" value="Cytochrome_P450_monoxygenase"/>
</dbReference>
<keyword evidence="6" id="KW-0503">Monooxygenase</keyword>
<dbReference type="PRINTS" id="PR00385">
    <property type="entry name" value="P450"/>
</dbReference>
<protein>
    <recommendedName>
        <fullName evidence="10">Cytochrome P450</fullName>
    </recommendedName>
</protein>
<sequence>MDISDVIAPAFLYVSLLVILYGILLLSYRILLHPLKAYPGLFLARLSDIHNGYYVMRKSLHLVSRSYHQKYGKVIRHGPNKLLFNTPKALHDIYNNDMVVKSYVYSVFIQTPGVHSLFTVVDKQHHTAKRRIVGQVINDRSMKMFEPSMAGQIDIYLKLLSESSKRPDPKPVNMTQMFEYLACDIVGLLAFGYHLNLQTEATNRFMLQGMYSANHWTNLRMHFFILHQLGLIRIIRRLNGSILVSKANAETTSQDDRIHMSEIWSEGISFFPAGAFSTSGALSALFFYLSQSPSCYKRLATEIRSAFAASHEIRGGPKLADCQYLRACIDEALRIAPPVPGTMWREPAANNSKPLIIDGHYIPPGTQIGVNIYAIHHNPEYFQDPFTFKPERWLSETPEAQRKSMQDAFSAFSVGYRGCAGKAMAYLESSLVVAKTLWYFDFERAPGKLGEVGGGRPGSHNGRSRLDEFQLYDIISGAHDGPFLIFTSRGDSSASERR</sequence>
<evidence type="ECO:0000256" key="5">
    <source>
        <dbReference type="PIRSR" id="PIRSR602401-1"/>
    </source>
</evidence>
<keyword evidence="7" id="KW-1133">Transmembrane helix</keyword>
<dbReference type="CDD" id="cd11061">
    <property type="entry name" value="CYP67-like"/>
    <property type="match status" value="1"/>
</dbReference>
<evidence type="ECO:0008006" key="10">
    <source>
        <dbReference type="Google" id="ProtNLM"/>
    </source>
</evidence>
<evidence type="ECO:0000256" key="6">
    <source>
        <dbReference type="RuleBase" id="RU000461"/>
    </source>
</evidence>
<comment type="caution">
    <text evidence="8">The sequence shown here is derived from an EMBL/GenBank/DDBJ whole genome shotgun (WGS) entry which is preliminary data.</text>
</comment>
<feature type="transmembrane region" description="Helical" evidence="7">
    <location>
        <begin position="267"/>
        <end position="289"/>
    </location>
</feature>
<keyword evidence="4 5" id="KW-0408">Iron</keyword>
<keyword evidence="2 5" id="KW-0349">Heme</keyword>
<reference evidence="8" key="1">
    <citation type="submission" date="2021-03" db="EMBL/GenBank/DDBJ databases">
        <title>Revisited historic fungal species revealed as producer of novel bioactive compounds through whole genome sequencing and comparative genomics.</title>
        <authorList>
            <person name="Vignolle G.A."/>
            <person name="Hochenegger N."/>
            <person name="Mach R.L."/>
            <person name="Mach-Aigner A.R."/>
            <person name="Javad Rahimi M."/>
            <person name="Salim K.A."/>
            <person name="Chan C.M."/>
            <person name="Lim L.B.L."/>
            <person name="Cai F."/>
            <person name="Druzhinina I.S."/>
            <person name="U'Ren J.M."/>
            <person name="Derntl C."/>
        </authorList>
    </citation>
    <scope>NUCLEOTIDE SEQUENCE</scope>
    <source>
        <strain evidence="8">TUCIM 5799</strain>
    </source>
</reference>
<dbReference type="GO" id="GO:0004497">
    <property type="term" value="F:monooxygenase activity"/>
    <property type="evidence" value="ECO:0007669"/>
    <property type="project" value="UniProtKB-KW"/>
</dbReference>
<evidence type="ECO:0000313" key="9">
    <source>
        <dbReference type="Proteomes" id="UP000829685"/>
    </source>
</evidence>
<dbReference type="GO" id="GO:0016705">
    <property type="term" value="F:oxidoreductase activity, acting on paired donors, with incorporation or reduction of molecular oxygen"/>
    <property type="evidence" value="ECO:0007669"/>
    <property type="project" value="InterPro"/>
</dbReference>
<keyword evidence="3 5" id="KW-0479">Metal-binding</keyword>
<dbReference type="GO" id="GO:0020037">
    <property type="term" value="F:heme binding"/>
    <property type="evidence" value="ECO:0007669"/>
    <property type="project" value="InterPro"/>
</dbReference>
<name>A0A9P9WCK4_9PEZI</name>